<dbReference type="PROSITE" id="PS50053">
    <property type="entry name" value="UBIQUITIN_2"/>
    <property type="match status" value="1"/>
</dbReference>
<keyword evidence="4" id="KW-1185">Reference proteome</keyword>
<dbReference type="PROSITE" id="PS50030">
    <property type="entry name" value="UBA"/>
    <property type="match status" value="1"/>
</dbReference>
<dbReference type="SMART" id="SM00165">
    <property type="entry name" value="UBA"/>
    <property type="match status" value="2"/>
</dbReference>
<dbReference type="GeneID" id="100902124"/>
<sequence>MAFAQEVDPRMAHLAQFLRQNNVSLWERPYWQDSQANIPQHLLEAAAEECRIPIEITLELLLDLQKHALQRKEERQLLSEQGIVTIKVKLQRKDYNLKIPISSSVADLYGMVSKAAEIPRERIRLILNGQKLLDEDVPLSGKNMKNNTKIVGIVTSAKIEEFIRDELAIIDSNRKTNAAKANARTISALNRCEITNQFGEKVEIPDKIKLDLTAALSLHDKGRSELRRGKSEQALNYLLEAERISQSIDVSSYPVLERLSNVPLLNLDIVWCFLEAGSMNHSSDCDRRLLLAEEGFRKAYGPNMERVTKAKGNATNEQTLSVRLKLLQGVSAFYKASYGEARRKFSEVETLMAKLVVNEDHLLTLMSFGYTAKECRLALRQTNNIVELALTYLEEKQIRRKNEYERWKSEQQGKYLEGINKTLYDRMIDDVGVTPATARRALLEFQNDYNRAVDFAMEYECSVNKRRQDRTSGSANRGGEAIRTDEPGPSSAKSSKNSSSDSDVAALIQMGVEASCAEELLRFFKGSLIDAENFLLTGNSNKDTQVDAMLSRMSRFVSVEAEDYLDSTLEREIECLSVYSERLARIESALPSDQ</sequence>
<organism evidence="4 5">
    <name type="scientific">Galendromus occidentalis</name>
    <name type="common">western predatory mite</name>
    <dbReference type="NCBI Taxonomy" id="34638"/>
    <lineage>
        <taxon>Eukaryota</taxon>
        <taxon>Metazoa</taxon>
        <taxon>Ecdysozoa</taxon>
        <taxon>Arthropoda</taxon>
        <taxon>Chelicerata</taxon>
        <taxon>Arachnida</taxon>
        <taxon>Acari</taxon>
        <taxon>Parasitiformes</taxon>
        <taxon>Mesostigmata</taxon>
        <taxon>Gamasina</taxon>
        <taxon>Phytoseioidea</taxon>
        <taxon>Phytoseiidae</taxon>
        <taxon>Typhlodrominae</taxon>
        <taxon>Galendromus</taxon>
    </lineage>
</organism>
<dbReference type="InterPro" id="IPR015940">
    <property type="entry name" value="UBA"/>
</dbReference>
<feature type="region of interest" description="Disordered" evidence="1">
    <location>
        <begin position="466"/>
        <end position="500"/>
    </location>
</feature>
<dbReference type="RefSeq" id="XP_018494908.1">
    <property type="nucleotide sequence ID" value="XM_018639392.1"/>
</dbReference>
<reference evidence="5" key="1">
    <citation type="submission" date="2025-08" db="UniProtKB">
        <authorList>
            <consortium name="RefSeq"/>
        </authorList>
    </citation>
    <scope>IDENTIFICATION</scope>
</reference>
<protein>
    <submittedName>
        <fullName evidence="5">NEDD8 ultimate buster 1</fullName>
    </submittedName>
</protein>
<dbReference type="AlphaFoldDB" id="A0AAJ7L5M9"/>
<dbReference type="Pfam" id="PF00627">
    <property type="entry name" value="UBA"/>
    <property type="match status" value="1"/>
</dbReference>
<dbReference type="CDD" id="cd14291">
    <property type="entry name" value="UBA1_NUB1_like"/>
    <property type="match status" value="1"/>
</dbReference>
<dbReference type="Gene3D" id="1.10.8.10">
    <property type="entry name" value="DNA helicase RuvA subunit, C-terminal domain"/>
    <property type="match status" value="1"/>
</dbReference>
<dbReference type="GO" id="GO:2000058">
    <property type="term" value="P:regulation of ubiquitin-dependent protein catabolic process"/>
    <property type="evidence" value="ECO:0007669"/>
    <property type="project" value="TreeGrafter"/>
</dbReference>
<name>A0AAJ7L5M9_9ACAR</name>
<feature type="domain" description="UBA" evidence="2">
    <location>
        <begin position="356"/>
        <end position="396"/>
    </location>
</feature>
<dbReference type="SUPFAM" id="SSF46934">
    <property type="entry name" value="UBA-like"/>
    <property type="match status" value="1"/>
</dbReference>
<dbReference type="KEGG" id="goe:100902124"/>
<evidence type="ECO:0000259" key="2">
    <source>
        <dbReference type="PROSITE" id="PS50030"/>
    </source>
</evidence>
<evidence type="ECO:0000313" key="5">
    <source>
        <dbReference type="RefSeq" id="XP_018494908.1"/>
    </source>
</evidence>
<evidence type="ECO:0000259" key="3">
    <source>
        <dbReference type="PROSITE" id="PS50053"/>
    </source>
</evidence>
<feature type="compositionally biased region" description="Low complexity" evidence="1">
    <location>
        <begin position="490"/>
        <end position="500"/>
    </location>
</feature>
<dbReference type="PANTHER" id="PTHR12948">
    <property type="entry name" value="NEDD8 ULTIMATE BUSTER-1 BS4 PROTEIN"/>
    <property type="match status" value="1"/>
</dbReference>
<dbReference type="InterPro" id="IPR039749">
    <property type="entry name" value="NUB1"/>
</dbReference>
<feature type="domain" description="Ubiquitin-like" evidence="3">
    <location>
        <begin position="84"/>
        <end position="150"/>
    </location>
</feature>
<dbReference type="PANTHER" id="PTHR12948:SF3">
    <property type="entry name" value="NEDD8 ULTIMATE BUSTER 1"/>
    <property type="match status" value="1"/>
</dbReference>
<proteinExistence type="predicted"/>
<evidence type="ECO:0000313" key="4">
    <source>
        <dbReference type="Proteomes" id="UP000694867"/>
    </source>
</evidence>
<dbReference type="InterPro" id="IPR009060">
    <property type="entry name" value="UBA-like_sf"/>
</dbReference>
<dbReference type="Pfam" id="PF00240">
    <property type="entry name" value="ubiquitin"/>
    <property type="match status" value="1"/>
</dbReference>
<evidence type="ECO:0000256" key="1">
    <source>
        <dbReference type="SAM" id="MobiDB-lite"/>
    </source>
</evidence>
<dbReference type="SUPFAM" id="SSF54236">
    <property type="entry name" value="Ubiquitin-like"/>
    <property type="match status" value="1"/>
</dbReference>
<gene>
    <name evidence="5" type="primary">LOC100902124</name>
</gene>
<dbReference type="SMART" id="SM00213">
    <property type="entry name" value="UBQ"/>
    <property type="match status" value="1"/>
</dbReference>
<dbReference type="InterPro" id="IPR029071">
    <property type="entry name" value="Ubiquitin-like_domsf"/>
</dbReference>
<dbReference type="Proteomes" id="UP000694867">
    <property type="component" value="Unplaced"/>
</dbReference>
<dbReference type="InterPro" id="IPR000626">
    <property type="entry name" value="Ubiquitin-like_dom"/>
</dbReference>
<accession>A0AAJ7L5M9</accession>
<dbReference type="Gene3D" id="3.10.20.90">
    <property type="entry name" value="Phosphatidylinositol 3-kinase Catalytic Subunit, Chain A, domain 1"/>
    <property type="match status" value="1"/>
</dbReference>